<keyword evidence="2" id="KW-1185">Reference proteome</keyword>
<evidence type="ECO:0000313" key="2">
    <source>
        <dbReference type="Proteomes" id="UP001177260"/>
    </source>
</evidence>
<name>A0ACC3BHP4_9EURO</name>
<gene>
    <name evidence="1" type="ORF">N8T08_000197</name>
</gene>
<sequence length="439" mass="50172">MVQSHCCRLLLQDYVCDGPDGRNFYILPKLLEMGIQPGRSMMNVVLSNAFKTGDPRLGQDMLQYMESEGHEFDSFTYLALLRDAVDRGDHMRVEELSEEIRSDPEMYKNPYIASKLLHARYVFTVKNPDANVPASTVFLALLDMYNQLYDLTPLKDLTILPPHYTPEKPGENNPPSVVALFIMIAAYVRCQKQLPIVLRIYTKFRSLAWQGHPTIAPLQATDHVYNEFLAAYRLDPRGARPAVRLVQDMLRRSEEVPSVELPDGRVITPIKPTVWTWNILLSIFVWNRQPYAVERVKEMMSQHNVEYDQVTWNTVITGLVKTQSIHEIAQSIKSMEKQGIGFDDYTLRALGYLHDPHRLWMAVKDLDKDPEPPVDQVNADLRDLPTAKADEAKGDEAREDEAREAEAIEYAAMMNAAKRTQGEDEGLLVQGLQRLIKKT</sequence>
<proteinExistence type="predicted"/>
<evidence type="ECO:0000313" key="1">
    <source>
        <dbReference type="EMBL" id="KAK1150295.1"/>
    </source>
</evidence>
<organism evidence="1 2">
    <name type="scientific">Aspergillus melleus</name>
    <dbReference type="NCBI Taxonomy" id="138277"/>
    <lineage>
        <taxon>Eukaryota</taxon>
        <taxon>Fungi</taxon>
        <taxon>Dikarya</taxon>
        <taxon>Ascomycota</taxon>
        <taxon>Pezizomycotina</taxon>
        <taxon>Eurotiomycetes</taxon>
        <taxon>Eurotiomycetidae</taxon>
        <taxon>Eurotiales</taxon>
        <taxon>Aspergillaceae</taxon>
        <taxon>Aspergillus</taxon>
        <taxon>Aspergillus subgen. Circumdati</taxon>
    </lineage>
</organism>
<dbReference type="Proteomes" id="UP001177260">
    <property type="component" value="Unassembled WGS sequence"/>
</dbReference>
<accession>A0ACC3BHP4</accession>
<dbReference type="EMBL" id="JAOPJF010000001">
    <property type="protein sequence ID" value="KAK1150295.1"/>
    <property type="molecule type" value="Genomic_DNA"/>
</dbReference>
<comment type="caution">
    <text evidence="1">The sequence shown here is derived from an EMBL/GenBank/DDBJ whole genome shotgun (WGS) entry which is preliminary data.</text>
</comment>
<reference evidence="1 2" key="1">
    <citation type="journal article" date="2023" name="ACS Omega">
        <title>Identification of the Neoaspergillic Acid Biosynthesis Gene Cluster by Establishing an In Vitro CRISPR-Ribonucleoprotein Genetic System in Aspergillus melleus.</title>
        <authorList>
            <person name="Yuan B."/>
            <person name="Grau M.F."/>
            <person name="Murata R.M."/>
            <person name="Torok T."/>
            <person name="Venkateswaran K."/>
            <person name="Stajich J.E."/>
            <person name="Wang C.C.C."/>
        </authorList>
    </citation>
    <scope>NUCLEOTIDE SEQUENCE [LARGE SCALE GENOMIC DNA]</scope>
    <source>
        <strain evidence="1 2">IMV 1140</strain>
    </source>
</reference>
<protein>
    <submittedName>
        <fullName evidence="1">Uncharacterized protein</fullName>
    </submittedName>
</protein>